<feature type="compositionally biased region" description="Basic and acidic residues" evidence="1">
    <location>
        <begin position="197"/>
        <end position="206"/>
    </location>
</feature>
<feature type="compositionally biased region" description="Low complexity" evidence="1">
    <location>
        <begin position="60"/>
        <end position="85"/>
    </location>
</feature>
<evidence type="ECO:0000256" key="1">
    <source>
        <dbReference type="SAM" id="MobiDB-lite"/>
    </source>
</evidence>
<organism evidence="2 3">
    <name type="scientific">Natrinema soli</name>
    <dbReference type="NCBI Taxonomy" id="1930624"/>
    <lineage>
        <taxon>Archaea</taxon>
        <taxon>Methanobacteriati</taxon>
        <taxon>Methanobacteriota</taxon>
        <taxon>Stenosarchaea group</taxon>
        <taxon>Halobacteria</taxon>
        <taxon>Halobacteriales</taxon>
        <taxon>Natrialbaceae</taxon>
        <taxon>Natrinema</taxon>
    </lineage>
</organism>
<feature type="compositionally biased region" description="Acidic residues" evidence="1">
    <location>
        <begin position="160"/>
        <end position="172"/>
    </location>
</feature>
<feature type="compositionally biased region" description="Basic and acidic residues" evidence="1">
    <location>
        <begin position="143"/>
        <end position="159"/>
    </location>
</feature>
<comment type="caution">
    <text evidence="2">The sequence shown here is derived from an EMBL/GenBank/DDBJ whole genome shotgun (WGS) entry which is preliminary data.</text>
</comment>
<dbReference type="AlphaFoldDB" id="A0ABD5SX73"/>
<feature type="compositionally biased region" description="Basic and acidic residues" evidence="1">
    <location>
        <begin position="175"/>
        <end position="184"/>
    </location>
</feature>
<evidence type="ECO:0000313" key="2">
    <source>
        <dbReference type="EMBL" id="MFC6767868.1"/>
    </source>
</evidence>
<evidence type="ECO:0000313" key="3">
    <source>
        <dbReference type="Proteomes" id="UP001596383"/>
    </source>
</evidence>
<reference evidence="2 3" key="1">
    <citation type="journal article" date="2019" name="Int. J. Syst. Evol. Microbiol.">
        <title>The Global Catalogue of Microorganisms (GCM) 10K type strain sequencing project: providing services to taxonomists for standard genome sequencing and annotation.</title>
        <authorList>
            <consortium name="The Broad Institute Genomics Platform"/>
            <consortium name="The Broad Institute Genome Sequencing Center for Infectious Disease"/>
            <person name="Wu L."/>
            <person name="Ma J."/>
        </authorList>
    </citation>
    <scope>NUCLEOTIDE SEQUENCE [LARGE SCALE GENOMIC DNA]</scope>
    <source>
        <strain evidence="2 3">LMG 29247</strain>
    </source>
</reference>
<dbReference type="EMBL" id="JBHSWV010000441">
    <property type="protein sequence ID" value="MFC6767868.1"/>
    <property type="molecule type" value="Genomic_DNA"/>
</dbReference>
<dbReference type="Pfam" id="PF09845">
    <property type="entry name" value="OapC"/>
    <property type="match status" value="1"/>
</dbReference>
<dbReference type="InterPro" id="IPR018645">
    <property type="entry name" value="OapC-like"/>
</dbReference>
<accession>A0ABD5SX73</accession>
<dbReference type="Proteomes" id="UP001596383">
    <property type="component" value="Unassembled WGS sequence"/>
</dbReference>
<sequence length="215" mass="21883">MPHQCTNCGRTFDDGSKEMLSGCPDCGGNKFQFAPTTAAAAESFDGDATAGSAESVTGVESAGVADSADGSSTADSSTESDSVTTRAAETVRDWMPGRSSDASDPAESSPGTDAVPGVHSSSDTPSESPPGTPSKSPPGDSDTSSKSDKPWPSSERSDTTEPDASAEGEFADWPETARRPEDRSGASSETPDEESVDVEHSTERPDGPTTAPDGP</sequence>
<proteinExistence type="predicted"/>
<feature type="compositionally biased region" description="Low complexity" evidence="1">
    <location>
        <begin position="99"/>
        <end position="110"/>
    </location>
</feature>
<feature type="non-terminal residue" evidence="2">
    <location>
        <position position="215"/>
    </location>
</feature>
<keyword evidence="3" id="KW-1185">Reference proteome</keyword>
<feature type="region of interest" description="Disordered" evidence="1">
    <location>
        <begin position="45"/>
        <end position="215"/>
    </location>
</feature>
<protein>
    <submittedName>
        <fullName evidence="2">Zn-ribbon containing protein</fullName>
    </submittedName>
</protein>
<feature type="compositionally biased region" description="Pro residues" evidence="1">
    <location>
        <begin position="127"/>
        <end position="136"/>
    </location>
</feature>
<dbReference type="RefSeq" id="WP_273740723.1">
    <property type="nucleotide sequence ID" value="NZ_JAQIVI010000441.1"/>
</dbReference>
<gene>
    <name evidence="2" type="ORF">ACFQE6_23590</name>
</gene>
<name>A0ABD5SX73_9EURY</name>